<comment type="caution">
    <text evidence="1">The sequence shown here is derived from an EMBL/GenBank/DDBJ whole genome shotgun (WGS) entry which is preliminary data.</text>
</comment>
<proteinExistence type="predicted"/>
<dbReference type="EMBL" id="JACOPO010000014">
    <property type="protein sequence ID" value="MBC5723750.1"/>
    <property type="molecule type" value="Genomic_DNA"/>
</dbReference>
<sequence length="49" mass="5900">MTKCCATCAWYEDYQGVCFNGDSPYCADFTEPDQRCREWERKEEDYVKK</sequence>
<name>A0A8J6JAY6_9FIRM</name>
<accession>A0A8J6JAY6</accession>
<protein>
    <submittedName>
        <fullName evidence="1">Uncharacterized protein</fullName>
    </submittedName>
</protein>
<dbReference type="AlphaFoldDB" id="A0A8J6JAY6"/>
<gene>
    <name evidence="1" type="ORF">H8S11_13160</name>
</gene>
<evidence type="ECO:0000313" key="1">
    <source>
        <dbReference type="EMBL" id="MBC5723750.1"/>
    </source>
</evidence>
<reference evidence="1" key="1">
    <citation type="submission" date="2020-08" db="EMBL/GenBank/DDBJ databases">
        <title>Genome public.</title>
        <authorList>
            <person name="Liu C."/>
            <person name="Sun Q."/>
        </authorList>
    </citation>
    <scope>NUCLEOTIDE SEQUENCE</scope>
    <source>
        <strain evidence="1">NSJ-23</strain>
    </source>
</reference>
<dbReference type="Proteomes" id="UP000628736">
    <property type="component" value="Unassembled WGS sequence"/>
</dbReference>
<evidence type="ECO:0000313" key="2">
    <source>
        <dbReference type="Proteomes" id="UP000628736"/>
    </source>
</evidence>
<keyword evidence="2" id="KW-1185">Reference proteome</keyword>
<dbReference type="RefSeq" id="WP_186853446.1">
    <property type="nucleotide sequence ID" value="NZ_JACOPO010000014.1"/>
</dbReference>
<organism evidence="1 2">
    <name type="scientific">Flintibacter hominis</name>
    <dbReference type="NCBI Taxonomy" id="2763048"/>
    <lineage>
        <taxon>Bacteria</taxon>
        <taxon>Bacillati</taxon>
        <taxon>Bacillota</taxon>
        <taxon>Clostridia</taxon>
        <taxon>Eubacteriales</taxon>
        <taxon>Flintibacter</taxon>
    </lineage>
</organism>